<gene>
    <name evidence="1" type="ORF">VP01_919g4</name>
</gene>
<dbReference type="VEuPathDB" id="FungiDB:VP01_919g4"/>
<keyword evidence="2" id="KW-1185">Reference proteome</keyword>
<evidence type="ECO:0000313" key="1">
    <source>
        <dbReference type="EMBL" id="KNZ44408.1"/>
    </source>
</evidence>
<comment type="caution">
    <text evidence="1">The sequence shown here is derived from an EMBL/GenBank/DDBJ whole genome shotgun (WGS) entry which is preliminary data.</text>
</comment>
<reference evidence="1 2" key="1">
    <citation type="submission" date="2015-08" db="EMBL/GenBank/DDBJ databases">
        <title>Next Generation Sequencing and Analysis of the Genome of Puccinia sorghi L Schw, the Causal Agent of Maize Common Rust.</title>
        <authorList>
            <person name="Rochi L."/>
            <person name="Burguener G."/>
            <person name="Darino M."/>
            <person name="Turjanski A."/>
            <person name="Kreff E."/>
            <person name="Dieguez M.J."/>
            <person name="Sacco F."/>
        </authorList>
    </citation>
    <scope>NUCLEOTIDE SEQUENCE [LARGE SCALE GENOMIC DNA]</scope>
    <source>
        <strain evidence="1 2">RO10H11247</strain>
    </source>
</reference>
<proteinExistence type="predicted"/>
<name>A0A0L6U7C6_9BASI</name>
<organism evidence="1 2">
    <name type="scientific">Puccinia sorghi</name>
    <dbReference type="NCBI Taxonomy" id="27349"/>
    <lineage>
        <taxon>Eukaryota</taxon>
        <taxon>Fungi</taxon>
        <taxon>Dikarya</taxon>
        <taxon>Basidiomycota</taxon>
        <taxon>Pucciniomycotina</taxon>
        <taxon>Pucciniomycetes</taxon>
        <taxon>Pucciniales</taxon>
        <taxon>Pucciniaceae</taxon>
        <taxon>Puccinia</taxon>
    </lineage>
</organism>
<evidence type="ECO:0008006" key="3">
    <source>
        <dbReference type="Google" id="ProtNLM"/>
    </source>
</evidence>
<accession>A0A0L6U7C6</accession>
<protein>
    <recommendedName>
        <fullName evidence="3">Transposase</fullName>
    </recommendedName>
</protein>
<dbReference type="Proteomes" id="UP000037035">
    <property type="component" value="Unassembled WGS sequence"/>
</dbReference>
<dbReference type="EMBL" id="LAVV01014826">
    <property type="protein sequence ID" value="KNZ44408.1"/>
    <property type="molecule type" value="Genomic_DNA"/>
</dbReference>
<sequence length="71" mass="8300">MVFFKYSPDIKTLCVRWLLEGKSVESINSALHTKIYPRSCARWKALYKRTNDIVWNPATYHCEKELSTACS</sequence>
<dbReference type="AlphaFoldDB" id="A0A0L6U7C6"/>
<evidence type="ECO:0000313" key="2">
    <source>
        <dbReference type="Proteomes" id="UP000037035"/>
    </source>
</evidence>